<sequence>MQFETLRQVCNSVLSHFHGVFSSPPNILQNELFGQTLNNARTRSPSISRDQNRRYDQREEREEYSQYATSDNAMPRSPSDYADRRSQREPQFYEESDHINYRDSNRRSHRHSKEYIVDDEDVDSRDEYERQRREEEYQARYRSDPNLARYPVKPQPYEEQMRIHAEVSRARHERRHSDVSLANAELEDSRISMLRMERPSRQRSISERRAAMENQRSYSMERTREAQGPSSYPQRTTNHSPPTPRRSPIPIDRPDMRRTDSLRKQHHLDPSSAVRKTKREKMETMLRNDSLSSDQSESVRPPPPKPHKSKKGGKMRQVSLSSSEEELASTPEYTSCDDVEIESESVSEKGDSQKGKRKTSEQAVLSDSNTRSERQKKMMYFGGHSLEEDLEWSEPQIKDSGVDTCSSTTLNEEHSHSDKHPVTWQPSKDGDRLIGRILLNKRLKDGSVPRDSGAMLGLKVVGGKMTESGRLCAFITKVKKGSLADTVGHLRPGDEVLEWNGRLLQGATFEEVYNIILESKPEPQVELVVSRPIGDIPRIPDSTHAQLESSSSSFESQKMDRPSISVTSPMSPGMLRDVPQYLSGQLSIKLWFDKVGHQLIVTILGAKDLPSREDGRPRNPYVKIYFLPDRSDKNKRRTKTVKKTLEPKWNQTFIYSPVHRREFRERMLEITLWDQARVREEESEFLGEILIELETALLDDEPHWYKLQTHDVSSLPLPHPSPYMPRRQLHGESPTRRLQRSKRISDSEISDYDCDDGIGIVSDYRHNGRDLQSSTLSVPEQVMSSNHCSPSGSPHRVDVIGRTRSWSPSVPPPQSRNVEQGLRGTRSTAGHYNTISRMDRHRVMDDHYSPDRDRSHPRTGSVQTSPSSTPVAGRRGRQLPQLPPKGTLERSAMDIEERNRQMKINKYKQVAGSDPRLEQDYHSKYRSGWDPHRGADNISTKSSDSDVSDISAVSRTSSASRFSSTSYMSVQSERPRGNKKISVFTSKMQSRQMGVSGKNMAKSTSISGDMCSLEKTDGSQSDTAVGALGTSGKKRRSSIGAKMVAIVGLSRKSRSASQLSQTEAGGKKLRSTVQRSTETGLAVEMRNWMTRQASRESTDGSMNSYSSEGNLIFPGVRLASDSQFSDFLDGLGPAQLVGRQTLATPAMGDIQVGMMDKKGQLEVEIIRARGLVVKPGSKTLPAPYVKVYLLDNGVCIAKKKTKVARKTLEPLYQQLLSFEESPQGKVLQIIVWGDYGRMDHKSFMGVAQILLDELELSNMVIGWFKLFPPSSLVDPTLAPLTRRASQSSLESSTGPSYSRS</sequence>
<feature type="compositionally biased region" description="Basic and acidic residues" evidence="3">
    <location>
        <begin position="187"/>
        <end position="211"/>
    </location>
</feature>
<dbReference type="Gene3D" id="2.60.40.150">
    <property type="entry name" value="C2 domain"/>
    <property type="match status" value="2"/>
</dbReference>
<feature type="compositionally biased region" description="Basic and acidic residues" evidence="3">
    <location>
        <begin position="346"/>
        <end position="360"/>
    </location>
</feature>
<feature type="compositionally biased region" description="Basic and acidic residues" evidence="3">
    <location>
        <begin position="926"/>
        <end position="935"/>
    </location>
</feature>
<feature type="compositionally biased region" description="Polar residues" evidence="3">
    <location>
        <begin position="228"/>
        <end position="239"/>
    </location>
</feature>
<evidence type="ECO:0000313" key="7">
    <source>
        <dbReference type="RefSeq" id="XP_072590206.1"/>
    </source>
</evidence>
<feature type="region of interest" description="Disordered" evidence="3">
    <location>
        <begin position="1012"/>
        <end position="1033"/>
    </location>
</feature>
<dbReference type="Proteomes" id="UP001652641">
    <property type="component" value="Chromosome 13"/>
</dbReference>
<feature type="region of interest" description="Disordered" evidence="3">
    <location>
        <begin position="926"/>
        <end position="946"/>
    </location>
</feature>
<dbReference type="Pfam" id="PF00168">
    <property type="entry name" value="C2"/>
    <property type="match status" value="2"/>
</dbReference>
<feature type="compositionally biased region" description="Polar residues" evidence="3">
    <location>
        <begin position="287"/>
        <end position="298"/>
    </location>
</feature>
<feature type="region of interest" description="Disordered" evidence="3">
    <location>
        <begin position="39"/>
        <end position="140"/>
    </location>
</feature>
<feature type="region of interest" description="Disordered" evidence="3">
    <location>
        <begin position="539"/>
        <end position="570"/>
    </location>
</feature>
<dbReference type="RefSeq" id="XP_072590206.1">
    <property type="nucleotide sequence ID" value="XM_072734105.1"/>
</dbReference>
<dbReference type="PANTHER" id="PTHR12157">
    <property type="entry name" value="REGULATING SYNAPTIC MEMBRANE EXOCYTOSIS PROTEIN"/>
    <property type="match status" value="1"/>
</dbReference>
<feature type="compositionally biased region" description="Basic and acidic residues" evidence="3">
    <location>
        <begin position="837"/>
        <end position="856"/>
    </location>
</feature>
<feature type="compositionally biased region" description="Basic and acidic residues" evidence="3">
    <location>
        <begin position="252"/>
        <end position="269"/>
    </location>
</feature>
<feature type="compositionally biased region" description="Basic and acidic residues" evidence="3">
    <location>
        <begin position="411"/>
        <end position="421"/>
    </location>
</feature>
<feature type="compositionally biased region" description="Polar residues" evidence="3">
    <location>
        <begin position="39"/>
        <end position="48"/>
    </location>
</feature>
<feature type="domain" description="C2" evidence="4">
    <location>
        <begin position="582"/>
        <end position="705"/>
    </location>
</feature>
<dbReference type="InterPro" id="IPR035892">
    <property type="entry name" value="C2_domain_sf"/>
</dbReference>
<feature type="compositionally biased region" description="Basic and acidic residues" evidence="3">
    <location>
        <begin position="125"/>
        <end position="140"/>
    </location>
</feature>
<dbReference type="Pfam" id="PF00595">
    <property type="entry name" value="PDZ"/>
    <property type="match status" value="1"/>
</dbReference>
<evidence type="ECO:0000313" key="6">
    <source>
        <dbReference type="Proteomes" id="UP001652641"/>
    </source>
</evidence>
<dbReference type="CDD" id="cd04028">
    <property type="entry name" value="C2B_RIM1alpha"/>
    <property type="match status" value="1"/>
</dbReference>
<dbReference type="InterPro" id="IPR001478">
    <property type="entry name" value="PDZ"/>
</dbReference>
<keyword evidence="1" id="KW-0770">Synapse</keyword>
<evidence type="ECO:0000259" key="5">
    <source>
        <dbReference type="PROSITE" id="PS50106"/>
    </source>
</evidence>
<feature type="compositionally biased region" description="Basic residues" evidence="3">
    <location>
        <begin position="305"/>
        <end position="314"/>
    </location>
</feature>
<name>A0ABM4YIU4_VULVU</name>
<feature type="compositionally biased region" description="Polar residues" evidence="3">
    <location>
        <begin position="825"/>
        <end position="836"/>
    </location>
</feature>
<organism evidence="6 7">
    <name type="scientific">Vulpes vulpes</name>
    <name type="common">Red fox</name>
    <dbReference type="NCBI Taxonomy" id="9627"/>
    <lineage>
        <taxon>Eukaryota</taxon>
        <taxon>Metazoa</taxon>
        <taxon>Chordata</taxon>
        <taxon>Craniata</taxon>
        <taxon>Vertebrata</taxon>
        <taxon>Euteleostomi</taxon>
        <taxon>Mammalia</taxon>
        <taxon>Eutheria</taxon>
        <taxon>Laurasiatheria</taxon>
        <taxon>Carnivora</taxon>
        <taxon>Caniformia</taxon>
        <taxon>Canidae</taxon>
        <taxon>Vulpes</taxon>
    </lineage>
</organism>
<feature type="compositionally biased region" description="Polar residues" evidence="3">
    <location>
        <begin position="771"/>
        <end position="792"/>
    </location>
</feature>
<dbReference type="SUPFAM" id="SSF50156">
    <property type="entry name" value="PDZ domain-like"/>
    <property type="match status" value="1"/>
</dbReference>
<feature type="region of interest" description="Disordered" evidence="3">
    <location>
        <begin position="1052"/>
        <end position="1077"/>
    </location>
</feature>
<gene>
    <name evidence="7" type="primary">RIMS2</name>
</gene>
<dbReference type="InterPro" id="IPR036034">
    <property type="entry name" value="PDZ_sf"/>
</dbReference>
<proteinExistence type="predicted"/>
<dbReference type="CDD" id="cd06714">
    <property type="entry name" value="PDZ_RIM-like"/>
    <property type="match status" value="1"/>
</dbReference>
<evidence type="ECO:0000259" key="4">
    <source>
        <dbReference type="PROSITE" id="PS50004"/>
    </source>
</evidence>
<feature type="domain" description="PDZ" evidence="5">
    <location>
        <begin position="445"/>
        <end position="531"/>
    </location>
</feature>
<dbReference type="InterPro" id="IPR000008">
    <property type="entry name" value="C2_dom"/>
</dbReference>
<comment type="subcellular location">
    <subcellularLocation>
        <location evidence="2">Synapse</location>
    </subcellularLocation>
</comment>
<feature type="region of interest" description="Disordered" evidence="3">
    <location>
        <begin position="721"/>
        <end position="749"/>
    </location>
</feature>
<protein>
    <submittedName>
        <fullName evidence="7">Regulating synaptic membrane exocytosis protein 2 isoform X38</fullName>
    </submittedName>
</protein>
<keyword evidence="6" id="KW-1185">Reference proteome</keyword>
<dbReference type="PANTHER" id="PTHR12157:SF15">
    <property type="entry name" value="REGULATING SYNAPTIC MEMBRANE EXOCYTOSIS PROTEIN 2"/>
    <property type="match status" value="1"/>
</dbReference>
<evidence type="ECO:0000256" key="1">
    <source>
        <dbReference type="ARBA" id="ARBA00023018"/>
    </source>
</evidence>
<feature type="compositionally biased region" description="Acidic residues" evidence="3">
    <location>
        <begin position="335"/>
        <end position="345"/>
    </location>
</feature>
<evidence type="ECO:0000256" key="3">
    <source>
        <dbReference type="SAM" id="MobiDB-lite"/>
    </source>
</evidence>
<feature type="compositionally biased region" description="Basic and acidic residues" evidence="3">
    <location>
        <begin position="166"/>
        <end position="178"/>
    </location>
</feature>
<feature type="compositionally biased region" description="Polar residues" evidence="3">
    <location>
        <begin position="858"/>
        <end position="870"/>
    </location>
</feature>
<accession>A0ABM4YIU4</accession>
<feature type="region of interest" description="Disordered" evidence="3">
    <location>
        <begin position="400"/>
        <end position="427"/>
    </location>
</feature>
<feature type="domain" description="C2" evidence="4">
    <location>
        <begin position="1146"/>
        <end position="1264"/>
    </location>
</feature>
<feature type="region of interest" description="Disordered" evidence="3">
    <location>
        <begin position="166"/>
        <end position="375"/>
    </location>
</feature>
<dbReference type="GeneID" id="112917002"/>
<dbReference type="SMART" id="SM00239">
    <property type="entry name" value="C2"/>
    <property type="match status" value="2"/>
</dbReference>
<reference evidence="7" key="1">
    <citation type="submission" date="2025-08" db="UniProtKB">
        <authorList>
            <consortium name="RefSeq"/>
        </authorList>
    </citation>
    <scope>IDENTIFICATION</scope>
    <source>
        <tissue evidence="7">Cell line</tissue>
    </source>
</reference>
<feature type="compositionally biased region" description="Basic and acidic residues" evidence="3">
    <location>
        <begin position="95"/>
        <end position="106"/>
    </location>
</feature>
<dbReference type="Gene3D" id="2.30.42.10">
    <property type="match status" value="1"/>
</dbReference>
<feature type="compositionally biased region" description="Basic and acidic residues" evidence="3">
    <location>
        <begin position="50"/>
        <end position="64"/>
    </location>
</feature>
<dbReference type="PROSITE" id="PS50106">
    <property type="entry name" value="PDZ"/>
    <property type="match status" value="1"/>
</dbReference>
<dbReference type="InterPro" id="IPR039032">
    <property type="entry name" value="Rim-like"/>
</dbReference>
<dbReference type="SMART" id="SM00228">
    <property type="entry name" value="PDZ"/>
    <property type="match status" value="1"/>
</dbReference>
<dbReference type="CDD" id="cd04031">
    <property type="entry name" value="C2A_RIM1alpha"/>
    <property type="match status" value="1"/>
</dbReference>
<feature type="region of interest" description="Disordered" evidence="3">
    <location>
        <begin position="771"/>
        <end position="892"/>
    </location>
</feature>
<dbReference type="PROSITE" id="PS50004">
    <property type="entry name" value="C2"/>
    <property type="match status" value="2"/>
</dbReference>
<dbReference type="SUPFAM" id="SSF49562">
    <property type="entry name" value="C2 domain (Calcium/lipid-binding domain, CaLB)"/>
    <property type="match status" value="2"/>
</dbReference>
<evidence type="ECO:0000256" key="2">
    <source>
        <dbReference type="ARBA" id="ARBA00034103"/>
    </source>
</evidence>